<evidence type="ECO:0000256" key="4">
    <source>
        <dbReference type="ARBA" id="ARBA00022643"/>
    </source>
</evidence>
<keyword evidence="3" id="KW-0285">Flavoprotein</keyword>
<comment type="caution">
    <text evidence="10">The sequence shown here is derived from an EMBL/GenBank/DDBJ whole genome shotgun (WGS) entry which is preliminary data.</text>
</comment>
<evidence type="ECO:0000256" key="8">
    <source>
        <dbReference type="ARBA" id="ARBA00023136"/>
    </source>
</evidence>
<dbReference type="Proteomes" id="UP000094580">
    <property type="component" value="Unassembled WGS sequence"/>
</dbReference>
<dbReference type="PANTHER" id="PTHR30578:SF0">
    <property type="entry name" value="ION-TRANSLOCATING OXIDOREDUCTASE COMPLEX SUBUNIT D"/>
    <property type="match status" value="1"/>
</dbReference>
<feature type="transmembrane region" description="Helical" evidence="9">
    <location>
        <begin position="158"/>
        <end position="179"/>
    </location>
</feature>
<evidence type="ECO:0000313" key="10">
    <source>
        <dbReference type="EMBL" id="ODG94061.1"/>
    </source>
</evidence>
<feature type="transmembrane region" description="Helical" evidence="9">
    <location>
        <begin position="135"/>
        <end position="151"/>
    </location>
</feature>
<keyword evidence="4" id="KW-0288">FMN</keyword>
<evidence type="ECO:0000256" key="3">
    <source>
        <dbReference type="ARBA" id="ARBA00022630"/>
    </source>
</evidence>
<sequence>MTIKQWIKSPKGYVILSLMILLLIATIDYQTSRGVINCLIAVFVATITDIFCLLILKRKNIKPYGAVITGMIVAMILSITTAWYVIVFTTIISILSKYIIVFKRKQIVNPAVFGLLMSIILFHTEQSWWGAFGDLQGWTNIFLLIAGYMVVSRVNKFPMVFSFLGTYFILLILTNLFHIGDASDAFRSPFINASLFFAFFMLTDPPTSPAKDKQQVIFGFICALVGVTIYTLFGGLTYLFTGLIVGNLFNLLKPKPSIQKVKQRNQTFHKV</sequence>
<keyword evidence="1" id="KW-0813">Transport</keyword>
<dbReference type="InterPro" id="IPR004338">
    <property type="entry name" value="NqrB/RnfD"/>
</dbReference>
<proteinExistence type="predicted"/>
<evidence type="ECO:0000256" key="1">
    <source>
        <dbReference type="ARBA" id="ARBA00022448"/>
    </source>
</evidence>
<gene>
    <name evidence="10" type="ORF">BED47_02520</name>
</gene>
<keyword evidence="11" id="KW-1185">Reference proteome</keyword>
<evidence type="ECO:0000256" key="6">
    <source>
        <dbReference type="ARBA" id="ARBA00022967"/>
    </source>
</evidence>
<feature type="transmembrane region" description="Helical" evidence="9">
    <location>
        <begin position="68"/>
        <end position="95"/>
    </location>
</feature>
<dbReference type="EMBL" id="MDKC01000001">
    <property type="protein sequence ID" value="ODG94061.1"/>
    <property type="molecule type" value="Genomic_DNA"/>
</dbReference>
<reference evidence="10 11" key="1">
    <citation type="submission" date="2016-07" db="EMBL/GenBank/DDBJ databases">
        <authorList>
            <person name="Townsley L."/>
            <person name="Shank E.A."/>
        </authorList>
    </citation>
    <scope>NUCLEOTIDE SEQUENCE [LARGE SCALE GENOMIC DNA]</scope>
    <source>
        <strain evidence="10 11">CH01</strain>
    </source>
</reference>
<name>A0ABX2ZXZ7_9BACI</name>
<dbReference type="PANTHER" id="PTHR30578">
    <property type="entry name" value="ELECTRON TRANSPORT COMPLEX PROTEIN RNFD"/>
    <property type="match status" value="1"/>
</dbReference>
<keyword evidence="6" id="KW-1278">Translocase</keyword>
<evidence type="ECO:0000256" key="2">
    <source>
        <dbReference type="ARBA" id="ARBA00022553"/>
    </source>
</evidence>
<feature type="transmembrane region" description="Helical" evidence="9">
    <location>
        <begin position="107"/>
        <end position="123"/>
    </location>
</feature>
<evidence type="ECO:0000313" key="11">
    <source>
        <dbReference type="Proteomes" id="UP000094580"/>
    </source>
</evidence>
<evidence type="ECO:0000256" key="9">
    <source>
        <dbReference type="SAM" id="Phobius"/>
    </source>
</evidence>
<keyword evidence="5 9" id="KW-0812">Transmembrane</keyword>
<keyword evidence="2" id="KW-0597">Phosphoprotein</keyword>
<evidence type="ECO:0000256" key="7">
    <source>
        <dbReference type="ARBA" id="ARBA00022989"/>
    </source>
</evidence>
<feature type="transmembrane region" description="Helical" evidence="9">
    <location>
        <begin position="12"/>
        <end position="29"/>
    </location>
</feature>
<protein>
    <submittedName>
        <fullName evidence="10">Uncharacterized protein</fullName>
    </submittedName>
</protein>
<evidence type="ECO:0000256" key="5">
    <source>
        <dbReference type="ARBA" id="ARBA00022692"/>
    </source>
</evidence>
<dbReference type="RefSeq" id="WP_069032237.1">
    <property type="nucleotide sequence ID" value="NZ_MDKC01000001.1"/>
</dbReference>
<feature type="transmembrane region" description="Helical" evidence="9">
    <location>
        <begin position="36"/>
        <end position="56"/>
    </location>
</feature>
<keyword evidence="8 9" id="KW-0472">Membrane</keyword>
<feature type="transmembrane region" description="Helical" evidence="9">
    <location>
        <begin position="185"/>
        <end position="204"/>
    </location>
</feature>
<organism evidence="10 11">
    <name type="scientific">Gottfriedia luciferensis</name>
    <dbReference type="NCBI Taxonomy" id="178774"/>
    <lineage>
        <taxon>Bacteria</taxon>
        <taxon>Bacillati</taxon>
        <taxon>Bacillota</taxon>
        <taxon>Bacilli</taxon>
        <taxon>Bacillales</taxon>
        <taxon>Bacillaceae</taxon>
        <taxon>Gottfriedia</taxon>
    </lineage>
</organism>
<keyword evidence="7 9" id="KW-1133">Transmembrane helix</keyword>
<accession>A0ABX2ZXZ7</accession>
<dbReference type="Pfam" id="PF03116">
    <property type="entry name" value="NQR2_RnfD_RnfE"/>
    <property type="match status" value="2"/>
</dbReference>
<feature type="transmembrane region" description="Helical" evidence="9">
    <location>
        <begin position="216"/>
        <end position="240"/>
    </location>
</feature>